<dbReference type="SMART" id="SM00347">
    <property type="entry name" value="HTH_MARR"/>
    <property type="match status" value="1"/>
</dbReference>
<reference evidence="6 7" key="1">
    <citation type="submission" date="2022-07" db="EMBL/GenBank/DDBJ databases">
        <title>Methylomonas rivi sp. nov., Methylomonas rosea sp. nov., Methylomonas aureus sp. nov. and Methylomonas subterranea sp. nov., four novel methanotrophs isolated from a freshwater creek and the deep terrestrial subsurface.</title>
        <authorList>
            <person name="Abin C."/>
            <person name="Sankaranarayanan K."/>
            <person name="Garner C."/>
            <person name="Sindelar R."/>
            <person name="Kotary K."/>
            <person name="Garner R."/>
            <person name="Barclay S."/>
            <person name="Lawson P."/>
            <person name="Krumholz L."/>
        </authorList>
    </citation>
    <scope>NUCLEOTIDE SEQUENCE [LARGE SCALE GENOMIC DNA]</scope>
    <source>
        <strain evidence="6 7">WSC-7</strain>
    </source>
</reference>
<evidence type="ECO:0000256" key="3">
    <source>
        <dbReference type="ARBA" id="ARBA00023163"/>
    </source>
</evidence>
<feature type="domain" description="HTH marR-type" evidence="5">
    <location>
        <begin position="23"/>
        <end position="158"/>
    </location>
</feature>
<dbReference type="PROSITE" id="PS50995">
    <property type="entry name" value="HTH_MARR_2"/>
    <property type="match status" value="1"/>
</dbReference>
<organism evidence="6 7">
    <name type="scientific">Methylomonas rosea</name>
    <dbReference type="NCBI Taxonomy" id="2952227"/>
    <lineage>
        <taxon>Bacteria</taxon>
        <taxon>Pseudomonadati</taxon>
        <taxon>Pseudomonadota</taxon>
        <taxon>Gammaproteobacteria</taxon>
        <taxon>Methylococcales</taxon>
        <taxon>Methylococcaceae</taxon>
        <taxon>Methylomonas</taxon>
    </lineage>
</organism>
<gene>
    <name evidence="6" type="ORF">NP589_15275</name>
</gene>
<name>A0ABT1TVK2_9GAMM</name>
<dbReference type="SUPFAM" id="SSF46785">
    <property type="entry name" value="Winged helix' DNA-binding domain"/>
    <property type="match status" value="1"/>
</dbReference>
<dbReference type="EMBL" id="JANIBL010000050">
    <property type="protein sequence ID" value="MCQ8118796.1"/>
    <property type="molecule type" value="Genomic_DNA"/>
</dbReference>
<evidence type="ECO:0000313" key="6">
    <source>
        <dbReference type="EMBL" id="MCQ8118796.1"/>
    </source>
</evidence>
<dbReference type="PANTHER" id="PTHR42756:SF1">
    <property type="entry name" value="TRANSCRIPTIONAL REPRESSOR OF EMRAB OPERON"/>
    <property type="match status" value="1"/>
</dbReference>
<keyword evidence="1" id="KW-0805">Transcription regulation</keyword>
<evidence type="ECO:0000259" key="5">
    <source>
        <dbReference type="PROSITE" id="PS50995"/>
    </source>
</evidence>
<evidence type="ECO:0000256" key="1">
    <source>
        <dbReference type="ARBA" id="ARBA00023015"/>
    </source>
</evidence>
<dbReference type="InterPro" id="IPR036388">
    <property type="entry name" value="WH-like_DNA-bd_sf"/>
</dbReference>
<dbReference type="InterPro" id="IPR000835">
    <property type="entry name" value="HTH_MarR-typ"/>
</dbReference>
<dbReference type="Pfam" id="PF01047">
    <property type="entry name" value="MarR"/>
    <property type="match status" value="1"/>
</dbReference>
<sequence>MIRNPKDKTSLKTSDTEESKQWSHEVLKQFRLIFKAVQQHSQWVETHCGVTSAQLWALWELSKNPGLKVTELAKAMSIHHSTASNMLDKLAKKGLIMRERVSQDQRVVTLTLTQEGSELLNQVSSPPQGILQHALFDLPENVLKSLAKNLDLLVKEMKIKDDEAAMQPINPLPKKSPSSKRKE</sequence>
<dbReference type="Proteomes" id="UP001524570">
    <property type="component" value="Unassembled WGS sequence"/>
</dbReference>
<evidence type="ECO:0000313" key="7">
    <source>
        <dbReference type="Proteomes" id="UP001524570"/>
    </source>
</evidence>
<keyword evidence="7" id="KW-1185">Reference proteome</keyword>
<comment type="caution">
    <text evidence="6">The sequence shown here is derived from an EMBL/GenBank/DDBJ whole genome shotgun (WGS) entry which is preliminary data.</text>
</comment>
<dbReference type="PANTHER" id="PTHR42756">
    <property type="entry name" value="TRANSCRIPTIONAL REGULATOR, MARR"/>
    <property type="match status" value="1"/>
</dbReference>
<protein>
    <submittedName>
        <fullName evidence="6">MarR family transcriptional regulator</fullName>
    </submittedName>
</protein>
<evidence type="ECO:0000256" key="4">
    <source>
        <dbReference type="SAM" id="MobiDB-lite"/>
    </source>
</evidence>
<dbReference type="InterPro" id="IPR036390">
    <property type="entry name" value="WH_DNA-bd_sf"/>
</dbReference>
<feature type="region of interest" description="Disordered" evidence="4">
    <location>
        <begin position="163"/>
        <end position="183"/>
    </location>
</feature>
<proteinExistence type="predicted"/>
<dbReference type="PRINTS" id="PR00598">
    <property type="entry name" value="HTHMARR"/>
</dbReference>
<keyword evidence="3" id="KW-0804">Transcription</keyword>
<dbReference type="Gene3D" id="1.10.10.10">
    <property type="entry name" value="Winged helix-like DNA-binding domain superfamily/Winged helix DNA-binding domain"/>
    <property type="match status" value="1"/>
</dbReference>
<accession>A0ABT1TVK2</accession>
<dbReference type="InterPro" id="IPR023187">
    <property type="entry name" value="Tscrpt_reg_MarR-type_CS"/>
</dbReference>
<evidence type="ECO:0000256" key="2">
    <source>
        <dbReference type="ARBA" id="ARBA00023125"/>
    </source>
</evidence>
<keyword evidence="2" id="KW-0238">DNA-binding</keyword>
<dbReference type="PROSITE" id="PS01117">
    <property type="entry name" value="HTH_MARR_1"/>
    <property type="match status" value="1"/>
</dbReference>
<dbReference type="RefSeq" id="WP_256607795.1">
    <property type="nucleotide sequence ID" value="NZ_JANIBL010000050.1"/>
</dbReference>